<proteinExistence type="inferred from homology"/>
<comment type="function">
    <text evidence="4">Involved in the assembly process of the P-ring formation. It may associate with FlgF on the rod constituting a structure essential for the P-ring assembly or may act as a modulator protein for the P-ring assembly.</text>
</comment>
<accession>A0A7W6DHT0</accession>
<dbReference type="InterPro" id="IPR013974">
    <property type="entry name" value="SAF"/>
</dbReference>
<feature type="domain" description="SAF" evidence="5">
    <location>
        <begin position="44"/>
        <end position="106"/>
    </location>
</feature>
<dbReference type="InterPro" id="IPR017585">
    <property type="entry name" value="SAF_FlgA"/>
</dbReference>
<dbReference type="Gene3D" id="2.30.30.760">
    <property type="match status" value="1"/>
</dbReference>
<evidence type="ECO:0000259" key="5">
    <source>
        <dbReference type="SMART" id="SM00858"/>
    </source>
</evidence>
<evidence type="ECO:0000256" key="4">
    <source>
        <dbReference type="RuleBase" id="RU362063"/>
    </source>
</evidence>
<evidence type="ECO:0000256" key="1">
    <source>
        <dbReference type="ARBA" id="ARBA00004418"/>
    </source>
</evidence>
<dbReference type="GO" id="GO:0042597">
    <property type="term" value="C:periplasmic space"/>
    <property type="evidence" value="ECO:0007669"/>
    <property type="project" value="UniProtKB-SubCell"/>
</dbReference>
<keyword evidence="6" id="KW-0966">Cell projection</keyword>
<evidence type="ECO:0000313" key="7">
    <source>
        <dbReference type="Proteomes" id="UP000574761"/>
    </source>
</evidence>
<evidence type="ECO:0000256" key="3">
    <source>
        <dbReference type="ARBA" id="ARBA00022764"/>
    </source>
</evidence>
<organism evidence="6 7">
    <name type="scientific">Mycoplana azooxidifex</name>
    <dbReference type="NCBI Taxonomy" id="1636188"/>
    <lineage>
        <taxon>Bacteria</taxon>
        <taxon>Pseudomonadati</taxon>
        <taxon>Pseudomonadota</taxon>
        <taxon>Alphaproteobacteria</taxon>
        <taxon>Hyphomicrobiales</taxon>
        <taxon>Rhizobiaceae</taxon>
        <taxon>Mycoplana</taxon>
    </lineage>
</organism>
<dbReference type="Pfam" id="PF13144">
    <property type="entry name" value="ChapFlgA"/>
    <property type="match status" value="1"/>
</dbReference>
<dbReference type="SMART" id="SM00858">
    <property type="entry name" value="SAF"/>
    <property type="match status" value="1"/>
</dbReference>
<dbReference type="NCBIfam" id="TIGR03170">
    <property type="entry name" value="flgA_cterm"/>
    <property type="match status" value="1"/>
</dbReference>
<comment type="caution">
    <text evidence="6">The sequence shown here is derived from an EMBL/GenBank/DDBJ whole genome shotgun (WGS) entry which is preliminary data.</text>
</comment>
<keyword evidence="6" id="KW-0969">Cilium</keyword>
<keyword evidence="2" id="KW-0732">Signal</keyword>
<keyword evidence="4" id="KW-1005">Bacterial flagellum biogenesis</keyword>
<gene>
    <name evidence="6" type="ORF">GGQ64_004514</name>
</gene>
<sequence>MFRPRKNLARKRAAGRAGALLAFALIAVAGTLAVPAVPALADGRFAVIPKRTIYPGEQLDATELEEVAVTNPNIAPGYAERIEAVNGMVTRRTLVAGRIILVSSLREPFAVSRGKAVRLVFRNGPLVITASGSPLDDAAVGDLIKVRNLDSGVIVTGTVMEDRTVHVVAK</sequence>
<dbReference type="GO" id="GO:0044780">
    <property type="term" value="P:bacterial-type flagellum assembly"/>
    <property type="evidence" value="ECO:0007669"/>
    <property type="project" value="InterPro"/>
</dbReference>
<name>A0A7W6DHT0_9HYPH</name>
<dbReference type="EMBL" id="JACIEE010000010">
    <property type="protein sequence ID" value="MBB3979274.1"/>
    <property type="molecule type" value="Genomic_DNA"/>
</dbReference>
<dbReference type="PANTHER" id="PTHR36307:SF1">
    <property type="entry name" value="FLAGELLA BASAL BODY P-RING FORMATION PROTEIN FLGA"/>
    <property type="match status" value="1"/>
</dbReference>
<dbReference type="Proteomes" id="UP000574761">
    <property type="component" value="Unassembled WGS sequence"/>
</dbReference>
<evidence type="ECO:0000313" key="6">
    <source>
        <dbReference type="EMBL" id="MBB3979274.1"/>
    </source>
</evidence>
<protein>
    <recommendedName>
        <fullName evidence="4">Flagella basal body P-ring formation protein FlgA</fullName>
    </recommendedName>
</protein>
<reference evidence="6 7" key="1">
    <citation type="submission" date="2020-08" db="EMBL/GenBank/DDBJ databases">
        <title>Genomic Encyclopedia of Type Strains, Phase IV (KMG-IV): sequencing the most valuable type-strain genomes for metagenomic binning, comparative biology and taxonomic classification.</title>
        <authorList>
            <person name="Goeker M."/>
        </authorList>
    </citation>
    <scope>NUCLEOTIDE SEQUENCE [LARGE SCALE GENOMIC DNA]</scope>
    <source>
        <strain evidence="6 7">DSM 100211</strain>
    </source>
</reference>
<comment type="subcellular location">
    <subcellularLocation>
        <location evidence="1 4">Periplasm</location>
    </subcellularLocation>
</comment>
<dbReference type="PANTHER" id="PTHR36307">
    <property type="entry name" value="FLAGELLA BASAL BODY P-RING FORMATION PROTEIN FLGA"/>
    <property type="match status" value="1"/>
</dbReference>
<dbReference type="AlphaFoldDB" id="A0A7W6DHT0"/>
<keyword evidence="7" id="KW-1185">Reference proteome</keyword>
<comment type="similarity">
    <text evidence="4">Belongs to the FlgA family.</text>
</comment>
<dbReference type="CDD" id="cd11614">
    <property type="entry name" value="SAF_CpaB_FlgA_like"/>
    <property type="match status" value="1"/>
</dbReference>
<evidence type="ECO:0000256" key="2">
    <source>
        <dbReference type="ARBA" id="ARBA00022729"/>
    </source>
</evidence>
<keyword evidence="3 4" id="KW-0574">Periplasm</keyword>
<keyword evidence="6" id="KW-0282">Flagellum</keyword>
<dbReference type="InterPro" id="IPR039246">
    <property type="entry name" value="Flagellar_FlgA"/>
</dbReference>